<dbReference type="InterPro" id="IPR007827">
    <property type="entry name" value="DUF705"/>
</dbReference>
<reference evidence="1 2" key="1">
    <citation type="journal article" date="2014" name="PLoS ONE">
        <title>Genomic Sequencing and Analysis of Sucra jujuba Nucleopolyhedrovirus.</title>
        <authorList>
            <person name="Liu X."/>
            <person name="Yin F."/>
            <person name="Zhu Z."/>
            <person name="Hou D."/>
            <person name="Wang J."/>
            <person name="Zhang L."/>
            <person name="Wang M."/>
            <person name="Wang H."/>
            <person name="Hu Z."/>
            <person name="Deng F."/>
        </authorList>
    </citation>
    <scope>NUCLEOTIDE SEQUENCE [LARGE SCALE GENOMIC DNA]</scope>
    <source>
        <strain evidence="1">473</strain>
    </source>
</reference>
<dbReference type="EMBL" id="KJ676450">
    <property type="protein sequence ID" value="AIU41320.1"/>
    <property type="molecule type" value="Genomic_DNA"/>
</dbReference>
<name>A0A097P912_9ABAC</name>
<dbReference type="InterPro" id="IPR010033">
    <property type="entry name" value="HAD_SF_ppase_IIIC"/>
</dbReference>
<proteinExistence type="predicted"/>
<evidence type="ECO:0000313" key="1">
    <source>
        <dbReference type="EMBL" id="AIU41320.1"/>
    </source>
</evidence>
<dbReference type="CDD" id="cd01427">
    <property type="entry name" value="HAD_like"/>
    <property type="match status" value="1"/>
</dbReference>
<dbReference type="Gene3D" id="3.40.50.1000">
    <property type="entry name" value="HAD superfamily/HAD-like"/>
    <property type="match status" value="1"/>
</dbReference>
<accession>A0A097P912</accession>
<dbReference type="Pfam" id="PF05152">
    <property type="entry name" value="DUF705"/>
    <property type="match status" value="1"/>
</dbReference>
<dbReference type="Proteomes" id="UP000201917">
    <property type="component" value="Segment"/>
</dbReference>
<dbReference type="GeneID" id="26382536"/>
<dbReference type="NCBIfam" id="TIGR01684">
    <property type="entry name" value="viral_ppase"/>
    <property type="match status" value="1"/>
</dbReference>
<dbReference type="InterPro" id="IPR036412">
    <property type="entry name" value="HAD-like_sf"/>
</dbReference>
<dbReference type="InterPro" id="IPR023214">
    <property type="entry name" value="HAD_sf"/>
</dbReference>
<dbReference type="SUPFAM" id="SSF56784">
    <property type="entry name" value="HAD-like"/>
    <property type="match status" value="1"/>
</dbReference>
<dbReference type="RefSeq" id="YP_009186772.1">
    <property type="nucleotide sequence ID" value="NC_028636.1"/>
</dbReference>
<sequence length="306" mass="36709">MQCLEAVTFTILRLKRPVLRRHLLVVNRYDDLRRLFFGHWEMFEFVIFAFDKQCTAINSDNYIIQIIECQDNMKSIRQNLKLAYKTSFLGHTYVINECVPMYQFLKEWYVLNYLEIYQIKPDLLWNIPHVVVFDLDSTLITDELTVRIRDEMVYQSLDELKQKGCVLVLWSYGNEKHVVESLKETDLIDYFDITICKGYRIGSNSKKSIVVDNKNDLLFVQRPFYTDVQEYDTTTLPKSPRIVLWHLRKFGVNYVKSLTLVDDLKTNDYNYDYFVNVKKCPEPRNDWQHYHEMIVDNMDLHDLQFV</sequence>
<evidence type="ECO:0000313" key="2">
    <source>
        <dbReference type="Proteomes" id="UP000201917"/>
    </source>
</evidence>
<dbReference type="KEGG" id="vg:26382536"/>
<dbReference type="OrthoDB" id="4999at10239"/>
<protein>
    <submittedName>
        <fullName evidence="1">38k</fullName>
    </submittedName>
</protein>
<dbReference type="NCBIfam" id="TIGR01681">
    <property type="entry name" value="HAD-SF-IIIC"/>
    <property type="match status" value="1"/>
</dbReference>
<keyword evidence="2" id="KW-1185">Reference proteome</keyword>
<organism evidence="1 2">
    <name type="scientific">Sucra jujuba nucleopolyhedrovirus</name>
    <dbReference type="NCBI Taxonomy" id="1563660"/>
    <lineage>
        <taxon>Viruses</taxon>
        <taxon>Viruses incertae sedis</taxon>
        <taxon>Naldaviricetes</taxon>
        <taxon>Lefavirales</taxon>
        <taxon>Baculoviridae</taxon>
        <taxon>Alphabaculovirus</taxon>
        <taxon>Alphabaculovirus sujujubae</taxon>
    </lineage>
</organism>